<keyword evidence="2" id="KW-1185">Reference proteome</keyword>
<accession>A0A2T0RGZ7</accession>
<protein>
    <submittedName>
        <fullName evidence="1">Uncharacterized protein</fullName>
    </submittedName>
</protein>
<evidence type="ECO:0000313" key="1">
    <source>
        <dbReference type="EMBL" id="PRY20401.1"/>
    </source>
</evidence>
<dbReference type="AlphaFoldDB" id="A0A2T0RGZ7"/>
<evidence type="ECO:0000313" key="2">
    <source>
        <dbReference type="Proteomes" id="UP000238375"/>
    </source>
</evidence>
<reference evidence="1 2" key="1">
    <citation type="submission" date="2018-03" db="EMBL/GenBank/DDBJ databases">
        <title>Genomic Encyclopedia of Archaeal and Bacterial Type Strains, Phase II (KMG-II): from individual species to whole genera.</title>
        <authorList>
            <person name="Goeker M."/>
        </authorList>
    </citation>
    <scope>NUCLEOTIDE SEQUENCE [LARGE SCALE GENOMIC DNA]</scope>
    <source>
        <strain evidence="1 2">DSM 28354</strain>
    </source>
</reference>
<organism evidence="1 2">
    <name type="scientific">Spirosoma oryzae</name>
    <dbReference type="NCBI Taxonomy" id="1469603"/>
    <lineage>
        <taxon>Bacteria</taxon>
        <taxon>Pseudomonadati</taxon>
        <taxon>Bacteroidota</taxon>
        <taxon>Cytophagia</taxon>
        <taxon>Cytophagales</taxon>
        <taxon>Cytophagaceae</taxon>
        <taxon>Spirosoma</taxon>
    </lineage>
</organism>
<gene>
    <name evidence="1" type="ORF">CLV58_1588</name>
</gene>
<comment type="caution">
    <text evidence="1">The sequence shown here is derived from an EMBL/GenBank/DDBJ whole genome shotgun (WGS) entry which is preliminary data.</text>
</comment>
<sequence length="156" mass="17087">MPDIRFFTQADNKAVSAKADKVAKSVPLTGYFSPTGKLVLPTKTVQAMSDLNSVRAIKIGSPAEKRKLTVLYLIPTDEQDAEGFPVTSTPRGLTIELAQILTSGRVDYKTEKYSFTLKPFAYQEGTTGYELSLTAKLAQPKAPYMGKPRGRKPKAK</sequence>
<name>A0A2T0RGZ7_9BACT</name>
<dbReference type="RefSeq" id="WP_245882491.1">
    <property type="nucleotide sequence ID" value="NZ_PVTE01000058.1"/>
</dbReference>
<dbReference type="EMBL" id="PVTE01000058">
    <property type="protein sequence ID" value="PRY20401.1"/>
    <property type="molecule type" value="Genomic_DNA"/>
</dbReference>
<proteinExistence type="predicted"/>
<dbReference type="Proteomes" id="UP000238375">
    <property type="component" value="Unassembled WGS sequence"/>
</dbReference>